<dbReference type="Proteomes" id="UP001499942">
    <property type="component" value="Unassembled WGS sequence"/>
</dbReference>
<protein>
    <recommendedName>
        <fullName evidence="7">Mce-associated membrane protein</fullName>
    </recommendedName>
</protein>
<feature type="compositionally biased region" description="Low complexity" evidence="3">
    <location>
        <begin position="15"/>
        <end position="25"/>
    </location>
</feature>
<dbReference type="PANTHER" id="PTHR37042">
    <property type="entry name" value="OUTER MEMBRANE PROTEIN RV1973"/>
    <property type="match status" value="1"/>
</dbReference>
<evidence type="ECO:0000256" key="1">
    <source>
        <dbReference type="ARBA" id="ARBA00004370"/>
    </source>
</evidence>
<sequence length="307" mass="32527">MANTSSRGRGTGSPARRSLSAAARAAAKRADRATPGAGVISGRTLRARETPQSPARAREPDGEPLNGQPLDRKSPDREPPDQELPDRKSPDRKSPDREGPDRREGHDPGAPGREGRDGEGPGGSPDGPGPDAPGRPAGRRRWRPLLLATLAVLLVAGLTAAALLAREYRDGRGAERARAEAAAAARKAAPVVLSYDHRRLERDFAAARAHLTGPFRDEYRRTTTSVVAPTARKYRGVVKATVVEPPGGGDPAVSVVSASRDRVVVLLFVNQVTTSTQVSGPRVDLNRVRMNLTLTSGGWKVSAVDAL</sequence>
<keyword evidence="4" id="KW-1133">Transmembrane helix</keyword>
<feature type="region of interest" description="Disordered" evidence="3">
    <location>
        <begin position="1"/>
        <end position="139"/>
    </location>
</feature>
<accession>A0ABP5YY36</accession>
<comment type="subcellular location">
    <subcellularLocation>
        <location evidence="1">Membrane</location>
    </subcellularLocation>
</comment>
<dbReference type="PANTHER" id="PTHR37042:SF4">
    <property type="entry name" value="OUTER MEMBRANE PROTEIN RV1973"/>
    <property type="match status" value="1"/>
</dbReference>
<feature type="compositionally biased region" description="Basic and acidic residues" evidence="3">
    <location>
        <begin position="70"/>
        <end position="119"/>
    </location>
</feature>
<evidence type="ECO:0000313" key="6">
    <source>
        <dbReference type="Proteomes" id="UP001499942"/>
    </source>
</evidence>
<evidence type="ECO:0000256" key="4">
    <source>
        <dbReference type="SAM" id="Phobius"/>
    </source>
</evidence>
<organism evidence="5 6">
    <name type="scientific">Streptomyces gobitricini</name>
    <dbReference type="NCBI Taxonomy" id="68211"/>
    <lineage>
        <taxon>Bacteria</taxon>
        <taxon>Bacillati</taxon>
        <taxon>Actinomycetota</taxon>
        <taxon>Actinomycetes</taxon>
        <taxon>Kitasatosporales</taxon>
        <taxon>Streptomycetaceae</taxon>
        <taxon>Streptomyces</taxon>
    </lineage>
</organism>
<feature type="transmembrane region" description="Helical" evidence="4">
    <location>
        <begin position="145"/>
        <end position="165"/>
    </location>
</feature>
<proteinExistence type="predicted"/>
<evidence type="ECO:0000256" key="2">
    <source>
        <dbReference type="ARBA" id="ARBA00023136"/>
    </source>
</evidence>
<gene>
    <name evidence="5" type="ORF">GCM10010393_20350</name>
</gene>
<name>A0ABP5YY36_9ACTN</name>
<dbReference type="RefSeq" id="WP_344359228.1">
    <property type="nucleotide sequence ID" value="NZ_BAAASR010000013.1"/>
</dbReference>
<evidence type="ECO:0000256" key="3">
    <source>
        <dbReference type="SAM" id="MobiDB-lite"/>
    </source>
</evidence>
<keyword evidence="2 4" id="KW-0472">Membrane</keyword>
<comment type="caution">
    <text evidence="5">The sequence shown here is derived from an EMBL/GenBank/DDBJ whole genome shotgun (WGS) entry which is preliminary data.</text>
</comment>
<keyword evidence="4" id="KW-0812">Transmembrane</keyword>
<dbReference type="EMBL" id="BAAASR010000013">
    <property type="protein sequence ID" value="GAA2488775.1"/>
    <property type="molecule type" value="Genomic_DNA"/>
</dbReference>
<keyword evidence="6" id="KW-1185">Reference proteome</keyword>
<reference evidence="6" key="1">
    <citation type="journal article" date="2019" name="Int. J. Syst. Evol. Microbiol.">
        <title>The Global Catalogue of Microorganisms (GCM) 10K type strain sequencing project: providing services to taxonomists for standard genome sequencing and annotation.</title>
        <authorList>
            <consortium name="The Broad Institute Genomics Platform"/>
            <consortium name="The Broad Institute Genome Sequencing Center for Infectious Disease"/>
            <person name="Wu L."/>
            <person name="Ma J."/>
        </authorList>
    </citation>
    <scope>NUCLEOTIDE SEQUENCE [LARGE SCALE GENOMIC DNA]</scope>
    <source>
        <strain evidence="6">JCM 5062</strain>
    </source>
</reference>
<evidence type="ECO:0008006" key="7">
    <source>
        <dbReference type="Google" id="ProtNLM"/>
    </source>
</evidence>
<evidence type="ECO:0000313" key="5">
    <source>
        <dbReference type="EMBL" id="GAA2488775.1"/>
    </source>
</evidence>